<dbReference type="Proteomes" id="UP000043316">
    <property type="component" value="Unassembled WGS sequence"/>
</dbReference>
<accession>A0A0H5M1F5</accession>
<organism evidence="1 2">
    <name type="scientific">Yersinia intermedia</name>
    <dbReference type="NCBI Taxonomy" id="631"/>
    <lineage>
        <taxon>Bacteria</taxon>
        <taxon>Pseudomonadati</taxon>
        <taxon>Pseudomonadota</taxon>
        <taxon>Gammaproteobacteria</taxon>
        <taxon>Enterobacterales</taxon>
        <taxon>Yersiniaceae</taxon>
        <taxon>Yersinia</taxon>
    </lineage>
</organism>
<evidence type="ECO:0000313" key="2">
    <source>
        <dbReference type="Proteomes" id="UP000043316"/>
    </source>
</evidence>
<protein>
    <submittedName>
        <fullName evidence="1">Uncharacterized protein</fullName>
    </submittedName>
</protein>
<proteinExistence type="predicted"/>
<dbReference type="RefSeq" id="WP_230822823.1">
    <property type="nucleotide sequence ID" value="NZ_CWJI01000018.1"/>
</dbReference>
<dbReference type="EMBL" id="CWJI01000018">
    <property type="protein sequence ID" value="CRY56882.1"/>
    <property type="molecule type" value="Genomic_DNA"/>
</dbReference>
<dbReference type="AlphaFoldDB" id="A0A0H5M1F5"/>
<evidence type="ECO:0000313" key="1">
    <source>
        <dbReference type="EMBL" id="CRY56882.1"/>
    </source>
</evidence>
<name>A0A0H5M1F5_YERIN</name>
<reference evidence="2" key="1">
    <citation type="submission" date="2015-03" db="EMBL/GenBank/DDBJ databases">
        <authorList>
            <consortium name="Pathogen Informatics"/>
        </authorList>
    </citation>
    <scope>NUCLEOTIDE SEQUENCE [LARGE SCALE GENOMIC DNA]</scope>
    <source>
        <strain evidence="2">R148</strain>
    </source>
</reference>
<gene>
    <name evidence="1" type="ORF">ERS008476_03929</name>
</gene>
<sequence>MIRISTNAYYEDTLRPDVELCLDELFYISELIDGMLGTKKRWYEKRYSRKQALEYVVFDHDKAEPKVVERWRSQINKDYPLIMEGVWDGETDSKICSINYIKKHVENINKTNLDVSITCGETDVNVEKVIDFLTSLVSNKGHVYASINTNGYWNNSENIFPDRICVGWMIYIPAILLPELIPEAARIVPVMAAEKQKGTIVVSTIDIFDGRNKGHISKTNDLEIKLIDLGWLPLMTEL</sequence>